<evidence type="ECO:0000256" key="4">
    <source>
        <dbReference type="ARBA" id="ARBA00038303"/>
    </source>
</evidence>
<keyword evidence="5" id="KW-0963">Cytoplasm</keyword>
<evidence type="ECO:0000313" key="7">
    <source>
        <dbReference type="Proteomes" id="UP000237682"/>
    </source>
</evidence>
<dbReference type="Pfam" id="PF02590">
    <property type="entry name" value="SPOUT_MTase"/>
    <property type="match status" value="1"/>
</dbReference>
<dbReference type="OrthoDB" id="9806643at2"/>
<keyword evidence="3 5" id="KW-0949">S-adenosyl-L-methionine</keyword>
<protein>
    <recommendedName>
        <fullName evidence="5">Ribosomal RNA large subunit methyltransferase H</fullName>
        <ecNumber evidence="5">2.1.1.177</ecNumber>
    </recommendedName>
    <alternativeName>
        <fullName evidence="5">23S rRNA (pseudouridine1915-N3)-methyltransferase</fullName>
    </alternativeName>
    <alternativeName>
        <fullName evidence="5">23S rRNA m3Psi1915 methyltransferase</fullName>
    </alternativeName>
    <alternativeName>
        <fullName evidence="5">rRNA (pseudouridine-N3-)-methyltransferase RlmH</fullName>
    </alternativeName>
</protein>
<feature type="binding site" evidence="5">
    <location>
        <begin position="126"/>
        <end position="131"/>
    </location>
    <ligand>
        <name>S-adenosyl-L-methionine</name>
        <dbReference type="ChEBI" id="CHEBI:59789"/>
    </ligand>
</feature>
<dbReference type="EC" id="2.1.1.177" evidence="5"/>
<feature type="binding site" evidence="5">
    <location>
        <position position="75"/>
    </location>
    <ligand>
        <name>S-adenosyl-L-methionine</name>
        <dbReference type="ChEBI" id="CHEBI:59789"/>
    </ligand>
</feature>
<accession>A0A2S9QH99</accession>
<dbReference type="CDD" id="cd18081">
    <property type="entry name" value="RlmH-like"/>
    <property type="match status" value="1"/>
</dbReference>
<reference evidence="6 7" key="1">
    <citation type="submission" date="2018-02" db="EMBL/GenBank/DDBJ databases">
        <title>Whole genome sequencing of endophytic bacterium.</title>
        <authorList>
            <person name="Eedara R."/>
            <person name="Podile A.R."/>
        </authorList>
    </citation>
    <scope>NUCLEOTIDE SEQUENCE [LARGE SCALE GENOMIC DNA]</scope>
    <source>
        <strain evidence="6 7">RP1T</strain>
    </source>
</reference>
<comment type="caution">
    <text evidence="6">The sequence shown here is derived from an EMBL/GenBank/DDBJ whole genome shotgun (WGS) entry which is preliminary data.</text>
</comment>
<dbReference type="AlphaFoldDB" id="A0A2S9QH99"/>
<dbReference type="Gene3D" id="3.40.1280.10">
    <property type="match status" value="1"/>
</dbReference>
<evidence type="ECO:0000256" key="1">
    <source>
        <dbReference type="ARBA" id="ARBA00022603"/>
    </source>
</evidence>
<comment type="subcellular location">
    <subcellularLocation>
        <location evidence="5">Cytoplasm</location>
    </subcellularLocation>
</comment>
<dbReference type="PANTHER" id="PTHR33603">
    <property type="entry name" value="METHYLTRANSFERASE"/>
    <property type="match status" value="1"/>
</dbReference>
<keyword evidence="1 5" id="KW-0489">Methyltransferase</keyword>
<dbReference type="InterPro" id="IPR029028">
    <property type="entry name" value="Alpha/beta_knot_MTases"/>
</dbReference>
<evidence type="ECO:0000256" key="2">
    <source>
        <dbReference type="ARBA" id="ARBA00022679"/>
    </source>
</evidence>
<dbReference type="NCBIfam" id="NF000989">
    <property type="entry name" value="PRK00103.2-3"/>
    <property type="match status" value="1"/>
</dbReference>
<dbReference type="InterPro" id="IPR003742">
    <property type="entry name" value="RlmH-like"/>
</dbReference>
<gene>
    <name evidence="5" type="primary">rlmH</name>
    <name evidence="6" type="ORF">C5L14_05775</name>
</gene>
<dbReference type="InterPro" id="IPR029026">
    <property type="entry name" value="tRNA_m1G_MTases_N"/>
</dbReference>
<dbReference type="GO" id="GO:0070038">
    <property type="term" value="F:rRNA (pseudouridine-N3-)-methyltransferase activity"/>
    <property type="evidence" value="ECO:0007669"/>
    <property type="project" value="UniProtKB-UniRule"/>
</dbReference>
<comment type="function">
    <text evidence="5">Specifically methylates the pseudouridine at position 1915 (m3Psi1915) in 23S rRNA.</text>
</comment>
<dbReference type="Proteomes" id="UP000237682">
    <property type="component" value="Unassembled WGS sequence"/>
</dbReference>
<dbReference type="PIRSF" id="PIRSF004505">
    <property type="entry name" value="MT_bac"/>
    <property type="match status" value="1"/>
</dbReference>
<name>A0A2S9QH99_9HYPH</name>
<keyword evidence="7" id="KW-1185">Reference proteome</keyword>
<comment type="subunit">
    <text evidence="5">Homodimer.</text>
</comment>
<sequence>MRLMICAVGRLKAGPERDLVARYAERLNASGRSLALGPLDIVEIDESRARRPEDRKAEEADKLLAAAGQAAIIALDEIGNSPGSEAFAAKIAGWRDNGTQSLAFLIGGADGHGDAVRSRAILSLSFGKMTWPHQIVRILLAEQLYRAATIIAGHPYHRV</sequence>
<comment type="similarity">
    <text evidence="4 5">Belongs to the RNA methyltransferase RlmH family.</text>
</comment>
<dbReference type="GO" id="GO:0005737">
    <property type="term" value="C:cytoplasm"/>
    <property type="evidence" value="ECO:0007669"/>
    <property type="project" value="UniProtKB-SubCell"/>
</dbReference>
<dbReference type="SUPFAM" id="SSF75217">
    <property type="entry name" value="alpha/beta knot"/>
    <property type="match status" value="1"/>
</dbReference>
<keyword evidence="5" id="KW-0698">rRNA processing</keyword>
<evidence type="ECO:0000313" key="6">
    <source>
        <dbReference type="EMBL" id="PRH88731.1"/>
    </source>
</evidence>
<feature type="binding site" evidence="5">
    <location>
        <position position="107"/>
    </location>
    <ligand>
        <name>S-adenosyl-L-methionine</name>
        <dbReference type="ChEBI" id="CHEBI:59789"/>
    </ligand>
</feature>
<comment type="catalytic activity">
    <reaction evidence="5">
        <text>pseudouridine(1915) in 23S rRNA + S-adenosyl-L-methionine = N(3)-methylpseudouridine(1915) in 23S rRNA + S-adenosyl-L-homocysteine + H(+)</text>
        <dbReference type="Rhea" id="RHEA:42752"/>
        <dbReference type="Rhea" id="RHEA-COMP:10221"/>
        <dbReference type="Rhea" id="RHEA-COMP:10222"/>
        <dbReference type="ChEBI" id="CHEBI:15378"/>
        <dbReference type="ChEBI" id="CHEBI:57856"/>
        <dbReference type="ChEBI" id="CHEBI:59789"/>
        <dbReference type="ChEBI" id="CHEBI:65314"/>
        <dbReference type="ChEBI" id="CHEBI:74486"/>
        <dbReference type="EC" id="2.1.1.177"/>
    </reaction>
</comment>
<evidence type="ECO:0000256" key="5">
    <source>
        <dbReference type="HAMAP-Rule" id="MF_00658"/>
    </source>
</evidence>
<evidence type="ECO:0000256" key="3">
    <source>
        <dbReference type="ARBA" id="ARBA00022691"/>
    </source>
</evidence>
<proteinExistence type="inferred from homology"/>
<dbReference type="EMBL" id="PUEJ01000002">
    <property type="protein sequence ID" value="PRH88731.1"/>
    <property type="molecule type" value="Genomic_DNA"/>
</dbReference>
<keyword evidence="2 5" id="KW-0808">Transferase</keyword>
<dbReference type="RefSeq" id="WP_105861078.1">
    <property type="nucleotide sequence ID" value="NZ_PUEJ01000002.1"/>
</dbReference>
<dbReference type="PANTHER" id="PTHR33603:SF1">
    <property type="entry name" value="RIBOSOMAL RNA LARGE SUBUNIT METHYLTRANSFERASE H"/>
    <property type="match status" value="1"/>
</dbReference>
<organism evidence="6 7">
    <name type="scientific">Labrys okinawensis</name>
    <dbReference type="NCBI Taxonomy" id="346911"/>
    <lineage>
        <taxon>Bacteria</taxon>
        <taxon>Pseudomonadati</taxon>
        <taxon>Pseudomonadota</taxon>
        <taxon>Alphaproteobacteria</taxon>
        <taxon>Hyphomicrobiales</taxon>
        <taxon>Xanthobacteraceae</taxon>
        <taxon>Labrys</taxon>
    </lineage>
</organism>
<dbReference type="HAMAP" id="MF_00658">
    <property type="entry name" value="23SrRNA_methyltr_H"/>
    <property type="match status" value="1"/>
</dbReference>